<organism evidence="3 4">
    <name type="scientific">Lolium multiflorum</name>
    <name type="common">Italian ryegrass</name>
    <name type="synonym">Lolium perenne subsp. multiflorum</name>
    <dbReference type="NCBI Taxonomy" id="4521"/>
    <lineage>
        <taxon>Eukaryota</taxon>
        <taxon>Viridiplantae</taxon>
        <taxon>Streptophyta</taxon>
        <taxon>Embryophyta</taxon>
        <taxon>Tracheophyta</taxon>
        <taxon>Spermatophyta</taxon>
        <taxon>Magnoliopsida</taxon>
        <taxon>Liliopsida</taxon>
        <taxon>Poales</taxon>
        <taxon>Poaceae</taxon>
        <taxon>BOP clade</taxon>
        <taxon>Pooideae</taxon>
        <taxon>Poodae</taxon>
        <taxon>Poeae</taxon>
        <taxon>Poeae Chloroplast Group 2 (Poeae type)</taxon>
        <taxon>Loliodinae</taxon>
        <taxon>Loliinae</taxon>
        <taxon>Lolium</taxon>
    </lineage>
</organism>
<name>A0AAD8WBJ3_LOLMU</name>
<evidence type="ECO:0000313" key="3">
    <source>
        <dbReference type="EMBL" id="KAK1650223.1"/>
    </source>
</evidence>
<protein>
    <submittedName>
        <fullName evidence="3">Uncharacterized protein</fullName>
    </submittedName>
</protein>
<evidence type="ECO:0000256" key="1">
    <source>
        <dbReference type="SAM" id="Coils"/>
    </source>
</evidence>
<evidence type="ECO:0000256" key="2">
    <source>
        <dbReference type="SAM" id="MobiDB-lite"/>
    </source>
</evidence>
<feature type="coiled-coil region" evidence="1">
    <location>
        <begin position="147"/>
        <end position="193"/>
    </location>
</feature>
<comment type="caution">
    <text evidence="3">The sequence shown here is derived from an EMBL/GenBank/DDBJ whole genome shotgun (WGS) entry which is preliminary data.</text>
</comment>
<evidence type="ECO:0000313" key="4">
    <source>
        <dbReference type="Proteomes" id="UP001231189"/>
    </source>
</evidence>
<sequence>MENYPLLMGDSSGDKDGGGVDGGAFEHFPARRLVRDSVPDLGPRWRRLLEGFCLSGFSVSRSKKTDPTIPPAAAASEASAPKAAPTAQASTASSLSKGKDAPAATTTPPSDLRSVISSLEAFASQFISLEVDKVRLQKEVESSSSKLEGAVKIAAKARQEIDSLKEELGKLKEKLKEEEASRLAAEAQAAERDELLCQSSLALLEAANIPAAALDKVPNNSPANGVSMALASHQLTWELLEKVPGGCTDDFPKIKRDKTSGSR</sequence>
<reference evidence="3" key="1">
    <citation type="submission" date="2023-07" db="EMBL/GenBank/DDBJ databases">
        <title>A chromosome-level genome assembly of Lolium multiflorum.</title>
        <authorList>
            <person name="Chen Y."/>
            <person name="Copetti D."/>
            <person name="Kolliker R."/>
            <person name="Studer B."/>
        </authorList>
    </citation>
    <scope>NUCLEOTIDE SEQUENCE</scope>
    <source>
        <strain evidence="3">02402/16</strain>
        <tissue evidence="3">Leaf</tissue>
    </source>
</reference>
<keyword evidence="1" id="KW-0175">Coiled coil</keyword>
<dbReference type="AlphaFoldDB" id="A0AAD8WBJ3"/>
<feature type="region of interest" description="Disordered" evidence="2">
    <location>
        <begin position="59"/>
        <end position="110"/>
    </location>
</feature>
<keyword evidence="4" id="KW-1185">Reference proteome</keyword>
<feature type="region of interest" description="Disordered" evidence="2">
    <location>
        <begin position="1"/>
        <end position="26"/>
    </location>
</feature>
<accession>A0AAD8WBJ3</accession>
<proteinExistence type="predicted"/>
<dbReference type="EMBL" id="JAUUTY010000004">
    <property type="protein sequence ID" value="KAK1650223.1"/>
    <property type="molecule type" value="Genomic_DNA"/>
</dbReference>
<dbReference type="Proteomes" id="UP001231189">
    <property type="component" value="Unassembled WGS sequence"/>
</dbReference>
<feature type="compositionally biased region" description="Low complexity" evidence="2">
    <location>
        <begin position="71"/>
        <end position="94"/>
    </location>
</feature>
<gene>
    <name evidence="3" type="ORF">QYE76_068028</name>
</gene>